<dbReference type="PANTHER" id="PTHR34322:SF2">
    <property type="entry name" value="TRANSPOSASE IS200-LIKE DOMAIN-CONTAINING PROTEIN"/>
    <property type="match status" value="1"/>
</dbReference>
<dbReference type="Pfam" id="PF01797">
    <property type="entry name" value="Y1_Tnp"/>
    <property type="match status" value="1"/>
</dbReference>
<dbReference type="GO" id="GO:0005524">
    <property type="term" value="F:ATP binding"/>
    <property type="evidence" value="ECO:0007669"/>
    <property type="project" value="InterPro"/>
</dbReference>
<dbReference type="SUPFAM" id="SSF143422">
    <property type="entry name" value="Transposase IS200-like"/>
    <property type="match status" value="1"/>
</dbReference>
<dbReference type="InterPro" id="IPR013159">
    <property type="entry name" value="DnaA_C"/>
</dbReference>
<evidence type="ECO:0000313" key="4">
    <source>
        <dbReference type="Proteomes" id="UP000319449"/>
    </source>
</evidence>
<comment type="caution">
    <text evidence="3">The sequence shown here is derived from an EMBL/GenBank/DDBJ whole genome shotgun (WGS) entry which is preliminary data.</text>
</comment>
<dbReference type="OrthoDB" id="9800147at2"/>
<dbReference type="InterPro" id="IPR010921">
    <property type="entry name" value="Trp_repressor/repl_initiator"/>
</dbReference>
<evidence type="ECO:0000259" key="1">
    <source>
        <dbReference type="SMART" id="SM00760"/>
    </source>
</evidence>
<dbReference type="AlphaFoldDB" id="A0A562VMR4"/>
<keyword evidence="4" id="KW-1185">Reference proteome</keyword>
<dbReference type="Proteomes" id="UP000319449">
    <property type="component" value="Unassembled WGS sequence"/>
</dbReference>
<accession>A0A562VMR4</accession>
<dbReference type="PANTHER" id="PTHR34322">
    <property type="entry name" value="TRANSPOSASE, Y1_TNP DOMAIN-CONTAINING"/>
    <property type="match status" value="1"/>
</dbReference>
<dbReference type="Gene3D" id="3.30.70.1290">
    <property type="entry name" value="Transposase IS200-like"/>
    <property type="match status" value="1"/>
</dbReference>
<protein>
    <submittedName>
        <fullName evidence="3">REP element-mobilizing transposase RayT</fullName>
    </submittedName>
</protein>
<evidence type="ECO:0000259" key="2">
    <source>
        <dbReference type="SMART" id="SM01321"/>
    </source>
</evidence>
<feature type="domain" description="Transposase IS200-like" evidence="2">
    <location>
        <begin position="9"/>
        <end position="123"/>
    </location>
</feature>
<dbReference type="SMART" id="SM00760">
    <property type="entry name" value="Bac_DnaA_C"/>
    <property type="match status" value="1"/>
</dbReference>
<gene>
    <name evidence="3" type="ORF">JN12_02028</name>
</gene>
<dbReference type="GO" id="GO:0006275">
    <property type="term" value="P:regulation of DNA replication"/>
    <property type="evidence" value="ECO:0007669"/>
    <property type="project" value="InterPro"/>
</dbReference>
<reference evidence="3 4" key="1">
    <citation type="submission" date="2019-07" db="EMBL/GenBank/DDBJ databases">
        <title>Genomic Encyclopedia of Archaeal and Bacterial Type Strains, Phase II (KMG-II): from individual species to whole genera.</title>
        <authorList>
            <person name="Goeker M."/>
        </authorList>
    </citation>
    <scope>NUCLEOTIDE SEQUENCE [LARGE SCALE GENOMIC DNA]</scope>
    <source>
        <strain evidence="3 4">ATCC BAA-1139</strain>
    </source>
</reference>
<dbReference type="InterPro" id="IPR002686">
    <property type="entry name" value="Transposase_17"/>
</dbReference>
<feature type="domain" description="Chromosomal replication initiator DnaA C-terminal" evidence="1">
    <location>
        <begin position="242"/>
        <end position="310"/>
    </location>
</feature>
<evidence type="ECO:0000313" key="3">
    <source>
        <dbReference type="EMBL" id="TWJ19082.1"/>
    </source>
</evidence>
<proteinExistence type="predicted"/>
<organism evidence="3 4">
    <name type="scientific">Geobacter argillaceus</name>
    <dbReference type="NCBI Taxonomy" id="345631"/>
    <lineage>
        <taxon>Bacteria</taxon>
        <taxon>Pseudomonadati</taxon>
        <taxon>Thermodesulfobacteriota</taxon>
        <taxon>Desulfuromonadia</taxon>
        <taxon>Geobacterales</taxon>
        <taxon>Geobacteraceae</taxon>
        <taxon>Geobacter</taxon>
    </lineage>
</organism>
<name>A0A562VMR4_9BACT</name>
<dbReference type="SMART" id="SM01321">
    <property type="entry name" value="Y1_Tnp"/>
    <property type="match status" value="1"/>
</dbReference>
<dbReference type="Gene3D" id="1.10.1750.10">
    <property type="match status" value="1"/>
</dbReference>
<dbReference type="GO" id="GO:0004803">
    <property type="term" value="F:transposase activity"/>
    <property type="evidence" value="ECO:0007669"/>
    <property type="project" value="InterPro"/>
</dbReference>
<dbReference type="EMBL" id="VLLN01000011">
    <property type="protein sequence ID" value="TWJ19082.1"/>
    <property type="molecule type" value="Genomic_DNA"/>
</dbReference>
<dbReference type="GO" id="GO:0006270">
    <property type="term" value="P:DNA replication initiation"/>
    <property type="evidence" value="ECO:0007669"/>
    <property type="project" value="InterPro"/>
</dbReference>
<sequence>MPRQARIDIPGLLQHVIVRGIERSDIFLDDDDRSRFVERLSSLLVKTGTDCFAWALIPNHFHLLLRCNHADLSRFMRSLLTGYAVTFNRRHFRSGHLFQNRYKSIVCEEEPYLLELIRYIHLNPLRAGLVKDLDELAVYPWSGHGVLLGGKVLAGQAIDEVLELFGKRVKGARQAYLQFVADGAAMGKRPELTGGGLRRSQLLESTATTIGDYDERILGDSEFVTSLREEPRLSGKLSRTIDLSSLQAMISDYCLVPVTAMVRRGRRNRNSEARELFCYLAVRELGYSGAQVGTILGMGSSSVSRAARRGEELFASREECKEWWLRALKQ</sequence>
<dbReference type="GO" id="GO:0006313">
    <property type="term" value="P:DNA transposition"/>
    <property type="evidence" value="ECO:0007669"/>
    <property type="project" value="InterPro"/>
</dbReference>
<dbReference type="GO" id="GO:0043565">
    <property type="term" value="F:sequence-specific DNA binding"/>
    <property type="evidence" value="ECO:0007669"/>
    <property type="project" value="InterPro"/>
</dbReference>
<dbReference type="SUPFAM" id="SSF48295">
    <property type="entry name" value="TrpR-like"/>
    <property type="match status" value="1"/>
</dbReference>
<dbReference type="InterPro" id="IPR036515">
    <property type="entry name" value="Transposase_17_sf"/>
</dbReference>